<dbReference type="VEuPathDB" id="TrichDB:TRFO_22717"/>
<gene>
    <name evidence="1" type="ORF">TRFO_22717</name>
</gene>
<name>A0A1J4KCH6_9EUKA</name>
<proteinExistence type="predicted"/>
<evidence type="ECO:0000313" key="1">
    <source>
        <dbReference type="EMBL" id="OHT08640.1"/>
    </source>
</evidence>
<dbReference type="RefSeq" id="XP_068361776.1">
    <property type="nucleotide sequence ID" value="XM_068502717.1"/>
</dbReference>
<comment type="caution">
    <text evidence="1">The sequence shown here is derived from an EMBL/GenBank/DDBJ whole genome shotgun (WGS) entry which is preliminary data.</text>
</comment>
<protein>
    <submittedName>
        <fullName evidence="1">Uncharacterized protein</fullName>
    </submittedName>
</protein>
<dbReference type="OrthoDB" id="10496182at2759"/>
<accession>A0A1J4KCH6</accession>
<evidence type="ECO:0000313" key="2">
    <source>
        <dbReference type="Proteomes" id="UP000179807"/>
    </source>
</evidence>
<dbReference type="AlphaFoldDB" id="A0A1J4KCH6"/>
<sequence>MALHCVNYKLKTNERYLNEMERERPLSESEDHLIKTMFKENYRIPIHNWALIQKDGKRAKLFAFLRTQSTGELRTRGFREFTTSRRMPELVLQTPTTTIDFNRAIFGDQSRRPMNKHKFESKGIKDGVFGYARPYTAQPVEKVNYGLFIAKKLLVPNAVSKVEDKCEQYEGLLTELLKWVEKKANDFPIDPIRKHPNLNPVNEGRLTKEKLSEDHIYATTHKALKVHPLQRSLRRRDTSNINSFWSTNYQDNFCDEIHRGKMPPPQKSFKQLDNPAPFAVFPCNNEPIERAYNALIMEQAETNRKMGKINFQILNGKTCL</sequence>
<organism evidence="1 2">
    <name type="scientific">Tritrichomonas foetus</name>
    <dbReference type="NCBI Taxonomy" id="1144522"/>
    <lineage>
        <taxon>Eukaryota</taxon>
        <taxon>Metamonada</taxon>
        <taxon>Parabasalia</taxon>
        <taxon>Tritrichomonadida</taxon>
        <taxon>Tritrichomonadidae</taxon>
        <taxon>Tritrichomonas</taxon>
    </lineage>
</organism>
<dbReference type="Proteomes" id="UP000179807">
    <property type="component" value="Unassembled WGS sequence"/>
</dbReference>
<dbReference type="GeneID" id="94837421"/>
<dbReference type="EMBL" id="MLAK01000661">
    <property type="protein sequence ID" value="OHT08640.1"/>
    <property type="molecule type" value="Genomic_DNA"/>
</dbReference>
<reference evidence="1" key="1">
    <citation type="submission" date="2016-10" db="EMBL/GenBank/DDBJ databases">
        <authorList>
            <person name="Benchimol M."/>
            <person name="Almeida L.G."/>
            <person name="Vasconcelos A.T."/>
            <person name="Perreira-Neves A."/>
            <person name="Rosa I.A."/>
            <person name="Tasca T."/>
            <person name="Bogo M.R."/>
            <person name="de Souza W."/>
        </authorList>
    </citation>
    <scope>NUCLEOTIDE SEQUENCE [LARGE SCALE GENOMIC DNA]</scope>
    <source>
        <strain evidence="1">K</strain>
    </source>
</reference>
<keyword evidence="2" id="KW-1185">Reference proteome</keyword>